<proteinExistence type="predicted"/>
<protein>
    <submittedName>
        <fullName evidence="3">Reverse transcriptase domain-containing protein</fullName>
    </submittedName>
</protein>
<dbReference type="WBParaSite" id="nRc.2.0.1.t31370-RA">
    <property type="protein sequence ID" value="nRc.2.0.1.t31370-RA"/>
    <property type="gene ID" value="nRc.2.0.1.g31370"/>
</dbReference>
<dbReference type="Gene3D" id="3.30.70.270">
    <property type="match status" value="1"/>
</dbReference>
<dbReference type="AlphaFoldDB" id="A0A915JZG9"/>
<evidence type="ECO:0000313" key="3">
    <source>
        <dbReference type="WBParaSite" id="nRc.2.0.1.t31370-RA"/>
    </source>
</evidence>
<evidence type="ECO:0000313" key="2">
    <source>
        <dbReference type="Proteomes" id="UP000887565"/>
    </source>
</evidence>
<keyword evidence="2" id="KW-1185">Reference proteome</keyword>
<dbReference type="InterPro" id="IPR043502">
    <property type="entry name" value="DNA/RNA_pol_sf"/>
</dbReference>
<reference evidence="3" key="1">
    <citation type="submission" date="2022-11" db="UniProtKB">
        <authorList>
            <consortium name="WormBaseParasite"/>
        </authorList>
    </citation>
    <scope>IDENTIFICATION</scope>
</reference>
<dbReference type="InterPro" id="IPR043128">
    <property type="entry name" value="Rev_trsase/Diguanyl_cyclase"/>
</dbReference>
<feature type="domain" description="Reverse transcriptase" evidence="1">
    <location>
        <begin position="49"/>
        <end position="113"/>
    </location>
</feature>
<dbReference type="Proteomes" id="UP000887565">
    <property type="component" value="Unplaced"/>
</dbReference>
<dbReference type="Pfam" id="PF00078">
    <property type="entry name" value="RVT_1"/>
    <property type="match status" value="1"/>
</dbReference>
<name>A0A915JZG9_ROMCU</name>
<dbReference type="InterPro" id="IPR000477">
    <property type="entry name" value="RT_dom"/>
</dbReference>
<accession>A0A915JZG9</accession>
<evidence type="ECO:0000259" key="1">
    <source>
        <dbReference type="Pfam" id="PF00078"/>
    </source>
</evidence>
<dbReference type="SUPFAM" id="SSF56672">
    <property type="entry name" value="DNA/RNA polymerases"/>
    <property type="match status" value="1"/>
</dbReference>
<sequence length="161" mass="18239">MQHEYNRNDQPRKPSNTGGMNLCLTDLEKFYTLILRKVTFELRHHTAKPALKANFAHEGYNRFNKNFTLLAYADDLVLFSKASHMMQNMVIYLNALLKSVNLQLKPSKCASSSLDKGTVVGQQFDVDGKIIQALMRYDVYSYLGTAQGISAVENKPSMEIV</sequence>
<organism evidence="2 3">
    <name type="scientific">Romanomermis culicivorax</name>
    <name type="common">Nematode worm</name>
    <dbReference type="NCBI Taxonomy" id="13658"/>
    <lineage>
        <taxon>Eukaryota</taxon>
        <taxon>Metazoa</taxon>
        <taxon>Ecdysozoa</taxon>
        <taxon>Nematoda</taxon>
        <taxon>Enoplea</taxon>
        <taxon>Dorylaimia</taxon>
        <taxon>Mermithida</taxon>
        <taxon>Mermithoidea</taxon>
        <taxon>Mermithidae</taxon>
        <taxon>Romanomermis</taxon>
    </lineage>
</organism>